<comment type="similarity">
    <text evidence="2">Belongs to the ESS2 family.</text>
</comment>
<name>A0A6A4VT08_AMPAM</name>
<feature type="compositionally biased region" description="Basic and acidic residues" evidence="4">
    <location>
        <begin position="175"/>
        <end position="185"/>
    </location>
</feature>
<proteinExistence type="inferred from homology"/>
<feature type="compositionally biased region" description="Low complexity" evidence="4">
    <location>
        <begin position="500"/>
        <end position="522"/>
    </location>
</feature>
<evidence type="ECO:0000256" key="1">
    <source>
        <dbReference type="ARBA" id="ARBA00004123"/>
    </source>
</evidence>
<comment type="caution">
    <text evidence="5">The sequence shown here is derived from an EMBL/GenBank/DDBJ whole genome shotgun (WGS) entry which is preliminary data.</text>
</comment>
<dbReference type="PANTHER" id="PTHR12940">
    <property type="entry name" value="ES-2 PROTEIN - RELATED"/>
    <property type="match status" value="1"/>
</dbReference>
<sequence length="560" mass="60634">MSNSEEPVVDAAATTPKQSPPAAEVPHTDPVTAGVRPSSPELQGSPSADLPTGGAETMVGSPKEDVRAAEPTSDTSLPAEPTSAAASPSPDTAAQKRPAPPAAAALDTFKRPLAAAPKRKRFRKTVLDEDNFIRELEGIVERDFFPDMRRLRAQNDYLSAAQSGDTVRLHELRQRYGSEVPRRPDTAASWSTDPVGTPSHFDTPRPGDTPGSSAASEAGLEDDPAKPLSLNQYLATHTSEDDESFSDMMSEARRRHRVRHPWFYEAEAAHNDRQEKLLELELPSVEEQAGGGQRPGQVATWKYTSENDLMYVPRGLALTAAEKIERAKHGQEIRTENTRFQVTPFNEGQQREVLNRVAQTQSRRKGGKIDVDGREHVEPTRRGLVRTPSPAPGVDQSPLMTWGQIDGTPFRLDGGDTPAAASAPATPSFRILEASKREKLAHELAERASSRHRDKKARALETARRQAQAVSPALSDRLAGMSPAARRLAKVGRTTDKALRASYTPSPARRAARSTPATPTPAGVRLTPASTPTGLSGKASITDDLLQLPTRPRAADFFTS</sequence>
<dbReference type="OrthoDB" id="19679at2759"/>
<feature type="region of interest" description="Disordered" evidence="4">
    <location>
        <begin position="175"/>
        <end position="226"/>
    </location>
</feature>
<feature type="region of interest" description="Disordered" evidence="4">
    <location>
        <begin position="1"/>
        <end position="111"/>
    </location>
</feature>
<comment type="subcellular location">
    <subcellularLocation>
        <location evidence="1">Nucleus</location>
    </subcellularLocation>
</comment>
<organism evidence="5 6">
    <name type="scientific">Amphibalanus amphitrite</name>
    <name type="common">Striped barnacle</name>
    <name type="synonym">Balanus amphitrite</name>
    <dbReference type="NCBI Taxonomy" id="1232801"/>
    <lineage>
        <taxon>Eukaryota</taxon>
        <taxon>Metazoa</taxon>
        <taxon>Ecdysozoa</taxon>
        <taxon>Arthropoda</taxon>
        <taxon>Crustacea</taxon>
        <taxon>Multicrustacea</taxon>
        <taxon>Cirripedia</taxon>
        <taxon>Thoracica</taxon>
        <taxon>Thoracicalcarea</taxon>
        <taxon>Balanomorpha</taxon>
        <taxon>Balanoidea</taxon>
        <taxon>Balanidae</taxon>
        <taxon>Amphibalaninae</taxon>
        <taxon>Amphibalanus</taxon>
    </lineage>
</organism>
<feature type="compositionally biased region" description="Basic and acidic residues" evidence="4">
    <location>
        <begin position="445"/>
        <end position="464"/>
    </location>
</feature>
<dbReference type="PANTHER" id="PTHR12940:SF0">
    <property type="entry name" value="SPLICING FACTOR ESS-2 HOMOLOG"/>
    <property type="match status" value="1"/>
</dbReference>
<dbReference type="Pfam" id="PF09751">
    <property type="entry name" value="Es2"/>
    <property type="match status" value="1"/>
</dbReference>
<evidence type="ECO:0000313" key="6">
    <source>
        <dbReference type="Proteomes" id="UP000440578"/>
    </source>
</evidence>
<dbReference type="Proteomes" id="UP000440578">
    <property type="component" value="Unassembled WGS sequence"/>
</dbReference>
<reference evidence="5 6" key="1">
    <citation type="submission" date="2019-07" db="EMBL/GenBank/DDBJ databases">
        <title>Draft genome assembly of a fouling barnacle, Amphibalanus amphitrite (Darwin, 1854): The first reference genome for Thecostraca.</title>
        <authorList>
            <person name="Kim W."/>
        </authorList>
    </citation>
    <scope>NUCLEOTIDE SEQUENCE [LARGE SCALE GENOMIC DNA]</scope>
    <source>
        <strain evidence="5">SNU_AA5</strain>
        <tissue evidence="5">Soma without cirri and trophi</tissue>
    </source>
</reference>
<evidence type="ECO:0000256" key="2">
    <source>
        <dbReference type="ARBA" id="ARBA00009072"/>
    </source>
</evidence>
<dbReference type="InterPro" id="IPR019148">
    <property type="entry name" value="Nuclear_protein_DGCR14_ESS-2"/>
</dbReference>
<gene>
    <name evidence="5" type="primary">Ess2</name>
    <name evidence="5" type="ORF">FJT64_007796</name>
</gene>
<feature type="compositionally biased region" description="Low complexity" evidence="4">
    <location>
        <begin position="75"/>
        <end position="105"/>
    </location>
</feature>
<accession>A0A6A4VT08</accession>
<evidence type="ECO:0000256" key="3">
    <source>
        <dbReference type="ARBA" id="ARBA00023242"/>
    </source>
</evidence>
<keyword evidence="3" id="KW-0539">Nucleus</keyword>
<dbReference type="GO" id="GO:0071013">
    <property type="term" value="C:catalytic step 2 spliceosome"/>
    <property type="evidence" value="ECO:0007669"/>
    <property type="project" value="TreeGrafter"/>
</dbReference>
<protein>
    <submittedName>
        <fullName evidence="5">Splicing factor ESS-2</fullName>
    </submittedName>
</protein>
<dbReference type="AlphaFoldDB" id="A0A6A4VT08"/>
<keyword evidence="6" id="KW-1185">Reference proteome</keyword>
<feature type="region of interest" description="Disordered" evidence="4">
    <location>
        <begin position="445"/>
        <end position="473"/>
    </location>
</feature>
<feature type="region of interest" description="Disordered" evidence="4">
    <location>
        <begin position="491"/>
        <end position="544"/>
    </location>
</feature>
<dbReference type="EMBL" id="VIIS01001679">
    <property type="protein sequence ID" value="KAF0294550.1"/>
    <property type="molecule type" value="Genomic_DNA"/>
</dbReference>
<evidence type="ECO:0000256" key="4">
    <source>
        <dbReference type="SAM" id="MobiDB-lite"/>
    </source>
</evidence>
<evidence type="ECO:0000313" key="5">
    <source>
        <dbReference type="EMBL" id="KAF0294550.1"/>
    </source>
</evidence>